<evidence type="ECO:0000256" key="1">
    <source>
        <dbReference type="SAM" id="MobiDB-lite"/>
    </source>
</evidence>
<evidence type="ECO:0000313" key="2">
    <source>
        <dbReference type="Ensembl" id="ENSMMDP00005055544.1"/>
    </source>
</evidence>
<feature type="compositionally biased region" description="Polar residues" evidence="1">
    <location>
        <begin position="1"/>
        <end position="10"/>
    </location>
</feature>
<protein>
    <submittedName>
        <fullName evidence="2">Uncharacterized protein</fullName>
    </submittedName>
</protein>
<dbReference type="InterPro" id="IPR042779">
    <property type="entry name" value="MISP/MISP3-like"/>
</dbReference>
<reference evidence="2" key="1">
    <citation type="submission" date="2019-06" db="EMBL/GenBank/DDBJ databases">
        <authorList>
            <consortium name="Wellcome Sanger Institute Data Sharing"/>
        </authorList>
    </citation>
    <scope>NUCLEOTIDE SEQUENCE [LARGE SCALE GENOMIC DNA]</scope>
</reference>
<dbReference type="PANTHER" id="PTHR18839">
    <property type="entry name" value="MITOTIC INTERACTOR AND SUBSTRATE OF PLK1 MISP FAMILY MEMBER"/>
    <property type="match status" value="1"/>
</dbReference>
<dbReference type="PANTHER" id="PTHR18839:SF0">
    <property type="entry name" value="MITOTIC INTERACTOR AND SUBSTRATE OF PLK1 ISOFORM X1-RELATED"/>
    <property type="match status" value="1"/>
</dbReference>
<reference evidence="2" key="3">
    <citation type="submission" date="2025-09" db="UniProtKB">
        <authorList>
            <consortium name="Ensembl"/>
        </authorList>
    </citation>
    <scope>IDENTIFICATION</scope>
</reference>
<evidence type="ECO:0000313" key="3">
    <source>
        <dbReference type="Proteomes" id="UP000472263"/>
    </source>
</evidence>
<dbReference type="GeneTree" id="ENSGT00940000154739"/>
<proteinExistence type="predicted"/>
<dbReference type="Ensembl" id="ENSMMDT00005056603.1">
    <property type="protein sequence ID" value="ENSMMDP00005055544.1"/>
    <property type="gene ID" value="ENSMMDG00005024841.1"/>
</dbReference>
<name>A0A668AXP6_9TELE</name>
<accession>A0A668AXP6</accession>
<feature type="region of interest" description="Disordered" evidence="1">
    <location>
        <begin position="1"/>
        <end position="39"/>
    </location>
</feature>
<keyword evidence="3" id="KW-1185">Reference proteome</keyword>
<dbReference type="Proteomes" id="UP000472263">
    <property type="component" value="Chromosome 1"/>
</dbReference>
<dbReference type="AlphaFoldDB" id="A0A668AXP6"/>
<dbReference type="InParanoid" id="A0A668AXP6"/>
<reference evidence="2" key="2">
    <citation type="submission" date="2025-08" db="UniProtKB">
        <authorList>
            <consortium name="Ensembl"/>
        </authorList>
    </citation>
    <scope>IDENTIFICATION</scope>
</reference>
<organism evidence="2 3">
    <name type="scientific">Myripristis murdjan</name>
    <name type="common">pinecone soldierfish</name>
    <dbReference type="NCBI Taxonomy" id="586833"/>
    <lineage>
        <taxon>Eukaryota</taxon>
        <taxon>Metazoa</taxon>
        <taxon>Chordata</taxon>
        <taxon>Craniata</taxon>
        <taxon>Vertebrata</taxon>
        <taxon>Euteleostomi</taxon>
        <taxon>Actinopterygii</taxon>
        <taxon>Neopterygii</taxon>
        <taxon>Teleostei</taxon>
        <taxon>Neoteleostei</taxon>
        <taxon>Acanthomorphata</taxon>
        <taxon>Holocentriformes</taxon>
        <taxon>Holocentridae</taxon>
        <taxon>Myripristis</taxon>
    </lineage>
</organism>
<feature type="compositionally biased region" description="Basic and acidic residues" evidence="1">
    <location>
        <begin position="11"/>
        <end position="26"/>
    </location>
</feature>
<sequence length="196" mass="22491">MGIPTRQNETPIEREIRRAVEREHSLRRSRGLQNPPISPEYVEIPLRKSVISQSLPAKSERTQDKDRHFAGKKMQQEIYTEAQREQALVKLGKVPGVYDKGTFRQLKERKKVFEAFQGPKDSSLTISTRSKAPSWSSASEFSTLENQEDISSPCVFFLSLHYLFFMVHLRTDIKPSVGCFCSGNHKLACQQEYITV</sequence>